<feature type="region of interest" description="Disordered" evidence="8">
    <location>
        <begin position="1"/>
        <end position="23"/>
    </location>
</feature>
<evidence type="ECO:0000256" key="3">
    <source>
        <dbReference type="ARBA" id="ARBA00022723"/>
    </source>
</evidence>
<dbReference type="GO" id="GO:0030313">
    <property type="term" value="C:cell envelope"/>
    <property type="evidence" value="ECO:0007669"/>
    <property type="project" value="UniProtKB-SubCell"/>
</dbReference>
<dbReference type="Pfam" id="PF03150">
    <property type="entry name" value="CCP_MauG"/>
    <property type="match status" value="1"/>
</dbReference>
<proteinExistence type="predicted"/>
<keyword evidence="5" id="KW-0560">Oxidoreductase</keyword>
<accession>A0A6S7AXL1</accession>
<gene>
    <name evidence="11" type="ORF">LMG28138_00145</name>
</gene>
<dbReference type="AlphaFoldDB" id="A0A6S7AXL1"/>
<evidence type="ECO:0000256" key="9">
    <source>
        <dbReference type="SAM" id="Phobius"/>
    </source>
</evidence>
<evidence type="ECO:0000256" key="8">
    <source>
        <dbReference type="SAM" id="MobiDB-lite"/>
    </source>
</evidence>
<comment type="subcellular location">
    <subcellularLocation>
        <location evidence="1">Cell envelope</location>
    </subcellularLocation>
</comment>
<feature type="domain" description="Cytochrome c" evidence="10">
    <location>
        <begin position="299"/>
        <end position="476"/>
    </location>
</feature>
<name>A0A6S7AXL1_9BURK</name>
<keyword evidence="9" id="KW-1133">Transmembrane helix</keyword>
<keyword evidence="6 7" id="KW-0408">Iron</keyword>
<dbReference type="GO" id="GO:0020037">
    <property type="term" value="F:heme binding"/>
    <property type="evidence" value="ECO:0007669"/>
    <property type="project" value="InterPro"/>
</dbReference>
<keyword evidence="3 7" id="KW-0479">Metal-binding</keyword>
<sequence>MNLRSNAATPPLPSGGKSGPGAAKSSSLRPLKWVASFAVLALIAYAAFALVHPERTPEVIGNVVENITGANPAPVELRRPPVRPLSAMALLGQQIFNDPSLSASGKQSCASCHSAAHAYGPPNDLSVQIGGPHMASVGYRPVPSLTYLYRQAPFSIGPDAGDADGAAPVSLDQLASAAKGVQRAVKTAGVVPAAPAIVPQGGLFWDGRASTLQDQAISPLTNPVEMANATNEDVARKLLQTKYLGQFVKLFGQSILNEPALLLAEAMFAVGRYQIEDPSFHQFTSKYDYWLEGKAHLTRAELHGLQLFNDPDKANCAGCHLSKPSSDHLPPLFTDTQYEALGVPRNMNLPQNKDPKFYDMGVCGPFRDDIKDQTQFCGMFLTPTLRNAATRHVFFHNGVYHDLKQVMDFYNLRNTNPEKIYPRDASGKVEKYDDLPAQYHANIDVADAPFDRKFGDKPAMTEDEINDIIAFMKTLDDGYRVSGS</sequence>
<organism evidence="11 12">
    <name type="scientific">Pararobbsia alpina</name>
    <dbReference type="NCBI Taxonomy" id="621374"/>
    <lineage>
        <taxon>Bacteria</taxon>
        <taxon>Pseudomonadati</taxon>
        <taxon>Pseudomonadota</taxon>
        <taxon>Betaproteobacteria</taxon>
        <taxon>Burkholderiales</taxon>
        <taxon>Burkholderiaceae</taxon>
        <taxon>Pararobbsia</taxon>
    </lineage>
</organism>
<dbReference type="PROSITE" id="PS51007">
    <property type="entry name" value="CYTC"/>
    <property type="match status" value="2"/>
</dbReference>
<dbReference type="GO" id="GO:0004130">
    <property type="term" value="F:cytochrome-c peroxidase activity"/>
    <property type="evidence" value="ECO:0007669"/>
    <property type="project" value="TreeGrafter"/>
</dbReference>
<dbReference type="GO" id="GO:0046872">
    <property type="term" value="F:metal ion binding"/>
    <property type="evidence" value="ECO:0007669"/>
    <property type="project" value="UniProtKB-KW"/>
</dbReference>
<feature type="domain" description="Cytochrome c" evidence="10">
    <location>
        <begin position="87"/>
        <end position="242"/>
    </location>
</feature>
<evidence type="ECO:0000313" key="11">
    <source>
        <dbReference type="EMBL" id="CAB3776409.1"/>
    </source>
</evidence>
<keyword evidence="9" id="KW-0812">Transmembrane</keyword>
<dbReference type="InterPro" id="IPR009056">
    <property type="entry name" value="Cyt_c-like_dom"/>
</dbReference>
<dbReference type="GO" id="GO:0009055">
    <property type="term" value="F:electron transfer activity"/>
    <property type="evidence" value="ECO:0007669"/>
    <property type="project" value="InterPro"/>
</dbReference>
<feature type="transmembrane region" description="Helical" evidence="9">
    <location>
        <begin position="33"/>
        <end position="51"/>
    </location>
</feature>
<dbReference type="EMBL" id="CADIKM010000001">
    <property type="protein sequence ID" value="CAB3776409.1"/>
    <property type="molecule type" value="Genomic_DNA"/>
</dbReference>
<evidence type="ECO:0000313" key="12">
    <source>
        <dbReference type="Proteomes" id="UP000494115"/>
    </source>
</evidence>
<keyword evidence="12" id="KW-1185">Reference proteome</keyword>
<keyword evidence="9" id="KW-0472">Membrane</keyword>
<evidence type="ECO:0000256" key="7">
    <source>
        <dbReference type="PROSITE-ProRule" id="PRU00433"/>
    </source>
</evidence>
<evidence type="ECO:0000256" key="5">
    <source>
        <dbReference type="ARBA" id="ARBA00023002"/>
    </source>
</evidence>
<keyword evidence="2 7" id="KW-0349">Heme</keyword>
<evidence type="ECO:0000256" key="1">
    <source>
        <dbReference type="ARBA" id="ARBA00004196"/>
    </source>
</evidence>
<dbReference type="SUPFAM" id="SSF46626">
    <property type="entry name" value="Cytochrome c"/>
    <property type="match status" value="2"/>
</dbReference>
<reference evidence="11 12" key="1">
    <citation type="submission" date="2020-04" db="EMBL/GenBank/DDBJ databases">
        <authorList>
            <person name="De Canck E."/>
        </authorList>
    </citation>
    <scope>NUCLEOTIDE SEQUENCE [LARGE SCALE GENOMIC DNA]</scope>
    <source>
        <strain evidence="11 12">LMG 28138</strain>
    </source>
</reference>
<dbReference type="InterPro" id="IPR036909">
    <property type="entry name" value="Cyt_c-like_dom_sf"/>
</dbReference>
<dbReference type="Proteomes" id="UP000494115">
    <property type="component" value="Unassembled WGS sequence"/>
</dbReference>
<evidence type="ECO:0000256" key="2">
    <source>
        <dbReference type="ARBA" id="ARBA00022617"/>
    </source>
</evidence>
<protein>
    <recommendedName>
        <fullName evidence="10">Cytochrome c domain-containing protein</fullName>
    </recommendedName>
</protein>
<dbReference type="InterPro" id="IPR051395">
    <property type="entry name" value="Cytochrome_c_Peroxidase/MauG"/>
</dbReference>
<dbReference type="Gene3D" id="1.10.760.10">
    <property type="entry name" value="Cytochrome c-like domain"/>
    <property type="match status" value="2"/>
</dbReference>
<dbReference type="InterPro" id="IPR004852">
    <property type="entry name" value="Di-haem_cyt_c_peroxidsae"/>
</dbReference>
<dbReference type="RefSeq" id="WP_175102709.1">
    <property type="nucleotide sequence ID" value="NZ_CADIKM010000001.1"/>
</dbReference>
<evidence type="ECO:0000259" key="10">
    <source>
        <dbReference type="PROSITE" id="PS51007"/>
    </source>
</evidence>
<evidence type="ECO:0000256" key="6">
    <source>
        <dbReference type="ARBA" id="ARBA00023004"/>
    </source>
</evidence>
<dbReference type="PANTHER" id="PTHR30600:SF10">
    <property type="entry name" value="BLL6722 PROTEIN"/>
    <property type="match status" value="1"/>
</dbReference>
<evidence type="ECO:0000256" key="4">
    <source>
        <dbReference type="ARBA" id="ARBA00022729"/>
    </source>
</evidence>
<dbReference type="PANTHER" id="PTHR30600">
    <property type="entry name" value="CYTOCHROME C PEROXIDASE-RELATED"/>
    <property type="match status" value="1"/>
</dbReference>
<keyword evidence="4" id="KW-0732">Signal</keyword>